<evidence type="ECO:0000256" key="1">
    <source>
        <dbReference type="ARBA" id="ARBA00001946"/>
    </source>
</evidence>
<dbReference type="GO" id="GO:0009252">
    <property type="term" value="P:peptidoglycan biosynthetic process"/>
    <property type="evidence" value="ECO:0007669"/>
    <property type="project" value="TreeGrafter"/>
</dbReference>
<evidence type="ECO:0000256" key="2">
    <source>
        <dbReference type="ARBA" id="ARBA00010231"/>
    </source>
</evidence>
<dbReference type="GO" id="GO:0006048">
    <property type="term" value="P:UDP-N-acetylglucosamine biosynthetic process"/>
    <property type="evidence" value="ECO:0007669"/>
    <property type="project" value="TreeGrafter"/>
</dbReference>
<dbReference type="InterPro" id="IPR005844">
    <property type="entry name" value="A-D-PHexomutase_a/b/a-I"/>
</dbReference>
<dbReference type="GO" id="GO:0004615">
    <property type="term" value="F:phosphomannomutase activity"/>
    <property type="evidence" value="ECO:0007669"/>
    <property type="project" value="TreeGrafter"/>
</dbReference>
<keyword evidence="5 7" id="KW-0460">Magnesium</keyword>
<feature type="domain" description="Alpha-D-phosphohexomutase C-terminal" evidence="8">
    <location>
        <begin position="434"/>
        <end position="481"/>
    </location>
</feature>
<feature type="domain" description="Alpha-D-phosphohexomutase alpha/beta/alpha" evidence="11">
    <location>
        <begin position="275"/>
        <end position="393"/>
    </location>
</feature>
<sequence>MEMLGTELLKAEPDSMQVDLVLKHSNIAFGTSGARGLVQHFTDEVCAAFTIAFLSLMRDQEGASKVAIGFDRRPSSPAMAAACTAAARSMGFEVTDYGILPTPALALQAMTDGVPAIMITGSHIPFDRNGIKFYRPQGEITKQDEQAILEVSAQLPESGSVAREPESNEACNRYMARYVEWFEGKPLAGKRVGLYQHSAAGRDLNAQILEALGANVIVLGRSEQFVPVDTEAVSEEDRLQARQWARDYNLDALLTTDGDGDRPLLADEWGEWLRGDILGLLCARELQIQALAVPVSCNTAVEVSGAFNKVVRTRIGSPYVLEGMALLSDQYDRVAGFEANGGFLLHTTLEKDYRRLAALPTRDALLPALTLMVASSQRQELLSTLVADLPERYTASDRLKAFPLERSRALIADWITHPQNMCHTLGLEKEVSATDITDGLRVTLENGDIIHLRPSGNAPELRCYVESDSEEKAHDQVASVLNRLSEIFDRVKISV</sequence>
<feature type="domain" description="Alpha-D-phosphohexomutase alpha/beta/alpha" evidence="9">
    <location>
        <begin position="28"/>
        <end position="151"/>
    </location>
</feature>
<evidence type="ECO:0000313" key="12">
    <source>
        <dbReference type="EMBL" id="SPJ34396.1"/>
    </source>
</evidence>
<dbReference type="RefSeq" id="WP_243409225.1">
    <property type="nucleotide sequence ID" value="NZ_ONZI01000003.1"/>
</dbReference>
<dbReference type="GO" id="GO:0005829">
    <property type="term" value="C:cytosol"/>
    <property type="evidence" value="ECO:0007669"/>
    <property type="project" value="TreeGrafter"/>
</dbReference>
<dbReference type="AlphaFoldDB" id="A0A2R8CNC6"/>
<dbReference type="Pfam" id="PF02880">
    <property type="entry name" value="PGM_PMM_III"/>
    <property type="match status" value="1"/>
</dbReference>
<evidence type="ECO:0000256" key="7">
    <source>
        <dbReference type="RuleBase" id="RU004326"/>
    </source>
</evidence>
<keyword evidence="3" id="KW-0597">Phosphoprotein</keyword>
<evidence type="ECO:0000259" key="8">
    <source>
        <dbReference type="Pfam" id="PF00408"/>
    </source>
</evidence>
<dbReference type="EMBL" id="ONZI01000003">
    <property type="protein sequence ID" value="SPJ34396.1"/>
    <property type="molecule type" value="Genomic_DNA"/>
</dbReference>
<dbReference type="InterPro" id="IPR036900">
    <property type="entry name" value="A-D-PHexomutase_C_sf"/>
</dbReference>
<gene>
    <name evidence="12" type="primary">glmM_1</name>
    <name evidence="12" type="ORF">KSP9073_02430</name>
</gene>
<feature type="domain" description="Alpha-D-phosphohexomutase alpha/beta/alpha" evidence="10">
    <location>
        <begin position="173"/>
        <end position="269"/>
    </location>
</feature>
<evidence type="ECO:0000259" key="11">
    <source>
        <dbReference type="Pfam" id="PF02880"/>
    </source>
</evidence>
<keyword evidence="4 7" id="KW-0479">Metal-binding</keyword>
<proteinExistence type="inferred from homology"/>
<dbReference type="GO" id="GO:0000287">
    <property type="term" value="F:magnesium ion binding"/>
    <property type="evidence" value="ECO:0007669"/>
    <property type="project" value="InterPro"/>
</dbReference>
<dbReference type="EC" id="5.4.2.10" evidence="12"/>
<evidence type="ECO:0000256" key="3">
    <source>
        <dbReference type="ARBA" id="ARBA00022553"/>
    </source>
</evidence>
<dbReference type="CDD" id="cd03088">
    <property type="entry name" value="ManB"/>
    <property type="match status" value="1"/>
</dbReference>
<evidence type="ECO:0000256" key="6">
    <source>
        <dbReference type="ARBA" id="ARBA00023235"/>
    </source>
</evidence>
<dbReference type="Pfam" id="PF02879">
    <property type="entry name" value="PGM_PMM_II"/>
    <property type="match status" value="1"/>
</dbReference>
<comment type="similarity">
    <text evidence="2 7">Belongs to the phosphohexose mutase family.</text>
</comment>
<evidence type="ECO:0000256" key="4">
    <source>
        <dbReference type="ARBA" id="ARBA00022723"/>
    </source>
</evidence>
<evidence type="ECO:0000313" key="13">
    <source>
        <dbReference type="Proteomes" id="UP000244934"/>
    </source>
</evidence>
<dbReference type="PANTHER" id="PTHR42946:SF1">
    <property type="entry name" value="PHOSPHOGLUCOMUTASE (ALPHA-D-GLUCOSE-1,6-BISPHOSPHATE-DEPENDENT)"/>
    <property type="match status" value="1"/>
</dbReference>
<evidence type="ECO:0000259" key="9">
    <source>
        <dbReference type="Pfam" id="PF02878"/>
    </source>
</evidence>
<dbReference type="GO" id="GO:0008966">
    <property type="term" value="F:phosphoglucosamine mutase activity"/>
    <property type="evidence" value="ECO:0007669"/>
    <property type="project" value="UniProtKB-EC"/>
</dbReference>
<dbReference type="SUPFAM" id="SSF53738">
    <property type="entry name" value="Phosphoglucomutase, first 3 domains"/>
    <property type="match status" value="3"/>
</dbReference>
<dbReference type="SUPFAM" id="SSF55957">
    <property type="entry name" value="Phosphoglucomutase, C-terminal domain"/>
    <property type="match status" value="1"/>
</dbReference>
<dbReference type="InterPro" id="IPR050060">
    <property type="entry name" value="Phosphoglucosamine_mutase"/>
</dbReference>
<keyword evidence="13" id="KW-1185">Reference proteome</keyword>
<dbReference type="InterPro" id="IPR005846">
    <property type="entry name" value="A-D-PHexomutase_a/b/a-III"/>
</dbReference>
<dbReference type="GO" id="GO:0005975">
    <property type="term" value="P:carbohydrate metabolic process"/>
    <property type="evidence" value="ECO:0007669"/>
    <property type="project" value="InterPro"/>
</dbReference>
<accession>A0A2R8CNC6</accession>
<dbReference type="InterPro" id="IPR005845">
    <property type="entry name" value="A-D-PHexomutase_a/b/a-II"/>
</dbReference>
<keyword evidence="6 12" id="KW-0413">Isomerase</keyword>
<dbReference type="Gene3D" id="3.40.120.10">
    <property type="entry name" value="Alpha-D-Glucose-1,6-Bisphosphate, subunit A, domain 3"/>
    <property type="match status" value="3"/>
</dbReference>
<dbReference type="InterPro" id="IPR005843">
    <property type="entry name" value="A-D-PHexomutase_C"/>
</dbReference>
<dbReference type="Gene3D" id="3.30.310.50">
    <property type="entry name" value="Alpha-D-phosphohexomutase, C-terminal domain"/>
    <property type="match status" value="1"/>
</dbReference>
<dbReference type="Proteomes" id="UP000244934">
    <property type="component" value="Unassembled WGS sequence"/>
</dbReference>
<name>A0A2R8CNC6_9GAMM</name>
<protein>
    <submittedName>
        <fullName evidence="12">Phosphoglucosamine mutase</fullName>
        <ecNumber evidence="12">5.4.2.10</ecNumber>
    </submittedName>
</protein>
<reference evidence="13" key="1">
    <citation type="submission" date="2018-03" db="EMBL/GenBank/DDBJ databases">
        <authorList>
            <person name="Navarro De La Torre S."/>
        </authorList>
    </citation>
    <scope>NUCLEOTIDE SEQUENCE [LARGE SCALE GENOMIC DNA]</scope>
    <source>
        <strain evidence="13">EAod3</strain>
    </source>
</reference>
<dbReference type="InterPro" id="IPR016055">
    <property type="entry name" value="A-D-PHexomutase_a/b/a-I/II/III"/>
</dbReference>
<organism evidence="12 13">
    <name type="scientific">Kushneria phyllosphaerae</name>
    <dbReference type="NCBI Taxonomy" id="2100822"/>
    <lineage>
        <taxon>Bacteria</taxon>
        <taxon>Pseudomonadati</taxon>
        <taxon>Pseudomonadota</taxon>
        <taxon>Gammaproteobacteria</taxon>
        <taxon>Oceanospirillales</taxon>
        <taxon>Halomonadaceae</taxon>
        <taxon>Kushneria</taxon>
    </lineage>
</organism>
<dbReference type="PROSITE" id="PS00710">
    <property type="entry name" value="PGM_PMM"/>
    <property type="match status" value="1"/>
</dbReference>
<dbReference type="PANTHER" id="PTHR42946">
    <property type="entry name" value="PHOSPHOHEXOSE MUTASE"/>
    <property type="match status" value="1"/>
</dbReference>
<evidence type="ECO:0000259" key="10">
    <source>
        <dbReference type="Pfam" id="PF02879"/>
    </source>
</evidence>
<dbReference type="Pfam" id="PF00408">
    <property type="entry name" value="PGM_PMM_IV"/>
    <property type="match status" value="1"/>
</dbReference>
<dbReference type="InterPro" id="IPR016066">
    <property type="entry name" value="A-D-PHexomutase_CS"/>
</dbReference>
<dbReference type="Pfam" id="PF02878">
    <property type="entry name" value="PGM_PMM_I"/>
    <property type="match status" value="1"/>
</dbReference>
<comment type="cofactor">
    <cofactor evidence="1">
        <name>Mg(2+)</name>
        <dbReference type="ChEBI" id="CHEBI:18420"/>
    </cofactor>
</comment>
<evidence type="ECO:0000256" key="5">
    <source>
        <dbReference type="ARBA" id="ARBA00022842"/>
    </source>
</evidence>